<dbReference type="AlphaFoldDB" id="G2QPM1"/>
<dbReference type="InParanoid" id="G2QPM1"/>
<dbReference type="KEGG" id="mtm:MYCTH_2071531"/>
<dbReference type="HOGENOM" id="CLU_106851_0_0_1"/>
<dbReference type="OMA" id="WAKPESV"/>
<dbReference type="Proteomes" id="UP000007322">
    <property type="component" value="Chromosome 7"/>
</dbReference>
<dbReference type="eggNOG" id="ENOG502SXCJ">
    <property type="taxonomic scope" value="Eukaryota"/>
</dbReference>
<dbReference type="VEuPathDB" id="FungiDB:MYCTH_2071531"/>
<keyword evidence="2" id="KW-1185">Reference proteome</keyword>
<dbReference type="GeneID" id="11510123"/>
<gene>
    <name evidence="1" type="ORF">MYCTH_2071531</name>
</gene>
<feature type="non-terminal residue" evidence="1">
    <location>
        <position position="1"/>
    </location>
</feature>
<proteinExistence type="predicted"/>
<evidence type="ECO:0000313" key="2">
    <source>
        <dbReference type="Proteomes" id="UP000007322"/>
    </source>
</evidence>
<dbReference type="RefSeq" id="XP_003666779.1">
    <property type="nucleotide sequence ID" value="XM_003666731.1"/>
</dbReference>
<dbReference type="OrthoDB" id="3476937at2759"/>
<evidence type="ECO:0000313" key="1">
    <source>
        <dbReference type="EMBL" id="AEO61534.1"/>
    </source>
</evidence>
<sequence length="198" mass="22060">DLRTCSHRHEILAAAVETDQGGPVPVTLFHWYPPTVCAKMTTFMSPEVLSAIRGFKSLGTFFLANDLDLSKMLSDYLAATATPPNPEPAPELLTDLIGQLAMPSRGDFVRFFSFPVFSNSPTQVFLDGLLPVWKWVKQDSIYRRGGFWEAKLDKAIEDGEWTGGKQLDLLVRGVMEQTLQKITAGGCKYTSFNRIPED</sequence>
<protein>
    <submittedName>
        <fullName evidence="1">Uncharacterized protein</fullName>
    </submittedName>
</protein>
<accession>G2QPM1</accession>
<name>G2QPM1_THET4</name>
<organism evidence="1 2">
    <name type="scientific">Thermothelomyces thermophilus (strain ATCC 42464 / BCRC 31852 / DSM 1799)</name>
    <name type="common">Sporotrichum thermophile</name>
    <dbReference type="NCBI Taxonomy" id="573729"/>
    <lineage>
        <taxon>Eukaryota</taxon>
        <taxon>Fungi</taxon>
        <taxon>Dikarya</taxon>
        <taxon>Ascomycota</taxon>
        <taxon>Pezizomycotina</taxon>
        <taxon>Sordariomycetes</taxon>
        <taxon>Sordariomycetidae</taxon>
        <taxon>Sordariales</taxon>
        <taxon>Chaetomiaceae</taxon>
        <taxon>Thermothelomyces</taxon>
    </lineage>
</organism>
<reference evidence="1 2" key="1">
    <citation type="journal article" date="2011" name="Nat. Biotechnol.">
        <title>Comparative genomic analysis of the thermophilic biomass-degrading fungi Myceliophthora thermophila and Thielavia terrestris.</title>
        <authorList>
            <person name="Berka R.M."/>
            <person name="Grigoriev I.V."/>
            <person name="Otillar R."/>
            <person name="Salamov A."/>
            <person name="Grimwood J."/>
            <person name="Reid I."/>
            <person name="Ishmael N."/>
            <person name="John T."/>
            <person name="Darmond C."/>
            <person name="Moisan M.-C."/>
            <person name="Henrissat B."/>
            <person name="Coutinho P.M."/>
            <person name="Lombard V."/>
            <person name="Natvig D.O."/>
            <person name="Lindquist E."/>
            <person name="Schmutz J."/>
            <person name="Lucas S."/>
            <person name="Harris P."/>
            <person name="Powlowski J."/>
            <person name="Bellemare A."/>
            <person name="Taylor D."/>
            <person name="Butler G."/>
            <person name="de Vries R.P."/>
            <person name="Allijn I.E."/>
            <person name="van den Brink J."/>
            <person name="Ushinsky S."/>
            <person name="Storms R."/>
            <person name="Powell A.J."/>
            <person name="Paulsen I.T."/>
            <person name="Elbourne L.D.H."/>
            <person name="Baker S.E."/>
            <person name="Magnuson J."/>
            <person name="LaBoissiere S."/>
            <person name="Clutterbuck A.J."/>
            <person name="Martinez D."/>
            <person name="Wogulis M."/>
            <person name="de Leon A.L."/>
            <person name="Rey M.W."/>
            <person name="Tsang A."/>
        </authorList>
    </citation>
    <scope>NUCLEOTIDE SEQUENCE [LARGE SCALE GENOMIC DNA]</scope>
    <source>
        <strain evidence="2">ATCC 42464 / BCRC 31852 / DSM 1799</strain>
    </source>
</reference>
<dbReference type="EMBL" id="CP003008">
    <property type="protein sequence ID" value="AEO61534.1"/>
    <property type="molecule type" value="Genomic_DNA"/>
</dbReference>